<comment type="subcellular location">
    <subcellularLocation>
        <location evidence="1">Membrane</location>
        <topology evidence="1">Multi-pass membrane protein</topology>
    </subcellularLocation>
</comment>
<dbReference type="EMBL" id="LSSK01000892">
    <property type="protein sequence ID" value="OMH81467.1"/>
    <property type="molecule type" value="Genomic_DNA"/>
</dbReference>
<dbReference type="InterPro" id="IPR011701">
    <property type="entry name" value="MFS"/>
</dbReference>
<sequence length="355" mass="39739">MKGDEIELGKEEVTLNTQVVLTEEEIRYSKKILKKLDTRLLPMLVVLYVGSFMDRTNIGAALVNGLIDGLKLDSGLQTLVTSIFYVFYVSLEIPSNVLLKKIKPRNWFTFISVSWSIICMLQAIAKTPAVFIVFRALLGAIESGFSPGIVAYLPYWYTRGELGLRMSIFFSALPVAGIIGNPIAAGLASLKTSLEPYQMIFLVEGAATLVCGVVAFFILQNYPETCTFLTIEERDVLVKKLKADQGLATKAKLSLSEFNLSSNAPMRSWASGYNSITPNPETSTITYEFYNHGSCGSNIFSTDGFWKGTVFAYVFVYVYWSYNICWISYLSFMAFGKPRWNCEATYGLCNCIFMW</sequence>
<reference evidence="8" key="1">
    <citation type="submission" date="2017-01" db="EMBL/GenBank/DDBJ databases">
        <authorList>
            <person name="Wang Y."/>
            <person name="White M."/>
            <person name="Kvist S."/>
            <person name="Moncalvo J.-M."/>
        </authorList>
    </citation>
    <scope>NUCLEOTIDE SEQUENCE [LARGE SCALE GENOMIC DNA]</scope>
    <source>
        <strain evidence="8">COL-18-3</strain>
    </source>
</reference>
<evidence type="ECO:0000313" key="8">
    <source>
        <dbReference type="Proteomes" id="UP000188320"/>
    </source>
</evidence>
<dbReference type="AlphaFoldDB" id="A0A1R1PKJ4"/>
<dbReference type="GO" id="GO:0016020">
    <property type="term" value="C:membrane"/>
    <property type="evidence" value="ECO:0007669"/>
    <property type="project" value="UniProtKB-SubCell"/>
</dbReference>
<proteinExistence type="predicted"/>
<feature type="transmembrane region" description="Helical" evidence="6">
    <location>
        <begin position="310"/>
        <end position="329"/>
    </location>
</feature>
<dbReference type="GO" id="GO:0022857">
    <property type="term" value="F:transmembrane transporter activity"/>
    <property type="evidence" value="ECO:0007669"/>
    <property type="project" value="InterPro"/>
</dbReference>
<dbReference type="InterPro" id="IPR036259">
    <property type="entry name" value="MFS_trans_sf"/>
</dbReference>
<evidence type="ECO:0000256" key="6">
    <source>
        <dbReference type="SAM" id="Phobius"/>
    </source>
</evidence>
<organism evidence="7 8">
    <name type="scientific">Zancudomyces culisetae</name>
    <name type="common">Gut fungus</name>
    <name type="synonym">Smittium culisetae</name>
    <dbReference type="NCBI Taxonomy" id="1213189"/>
    <lineage>
        <taxon>Eukaryota</taxon>
        <taxon>Fungi</taxon>
        <taxon>Fungi incertae sedis</taxon>
        <taxon>Zoopagomycota</taxon>
        <taxon>Kickxellomycotina</taxon>
        <taxon>Harpellomycetes</taxon>
        <taxon>Harpellales</taxon>
        <taxon>Legeriomycetaceae</taxon>
        <taxon>Zancudomyces</taxon>
    </lineage>
</organism>
<evidence type="ECO:0000256" key="2">
    <source>
        <dbReference type="ARBA" id="ARBA00022448"/>
    </source>
</evidence>
<keyword evidence="3 6" id="KW-0812">Transmembrane</keyword>
<dbReference type="SUPFAM" id="SSF103473">
    <property type="entry name" value="MFS general substrate transporter"/>
    <property type="match status" value="1"/>
</dbReference>
<accession>A0A1R1PKJ4</accession>
<evidence type="ECO:0000256" key="3">
    <source>
        <dbReference type="ARBA" id="ARBA00022692"/>
    </source>
</evidence>
<feature type="transmembrane region" description="Helical" evidence="6">
    <location>
        <begin position="131"/>
        <end position="155"/>
    </location>
</feature>
<evidence type="ECO:0000256" key="4">
    <source>
        <dbReference type="ARBA" id="ARBA00022989"/>
    </source>
</evidence>
<dbReference type="FunFam" id="1.20.1250.20:FF:000018">
    <property type="entry name" value="MFS transporter permease"/>
    <property type="match status" value="1"/>
</dbReference>
<feature type="transmembrane region" description="Helical" evidence="6">
    <location>
        <begin position="79"/>
        <end position="99"/>
    </location>
</feature>
<comment type="caution">
    <text evidence="7">The sequence shown here is derived from an EMBL/GenBank/DDBJ whole genome shotgun (WGS) entry which is preliminary data.</text>
</comment>
<keyword evidence="8" id="KW-1185">Reference proteome</keyword>
<keyword evidence="2" id="KW-0813">Transport</keyword>
<evidence type="ECO:0000256" key="5">
    <source>
        <dbReference type="ARBA" id="ARBA00023136"/>
    </source>
</evidence>
<name>A0A1R1PKJ4_ZANCU</name>
<evidence type="ECO:0000313" key="7">
    <source>
        <dbReference type="EMBL" id="OMH81467.1"/>
    </source>
</evidence>
<dbReference type="PANTHER" id="PTHR43791:SF36">
    <property type="entry name" value="TRANSPORTER, PUTATIVE (AFU_ORTHOLOGUE AFUA_6G08340)-RELATED"/>
    <property type="match status" value="1"/>
</dbReference>
<dbReference type="PANTHER" id="PTHR43791">
    <property type="entry name" value="PERMEASE-RELATED"/>
    <property type="match status" value="1"/>
</dbReference>
<feature type="transmembrane region" description="Helical" evidence="6">
    <location>
        <begin position="167"/>
        <end position="187"/>
    </location>
</feature>
<keyword evidence="5 6" id="KW-0472">Membrane</keyword>
<evidence type="ECO:0000256" key="1">
    <source>
        <dbReference type="ARBA" id="ARBA00004141"/>
    </source>
</evidence>
<feature type="transmembrane region" description="Helical" evidence="6">
    <location>
        <begin position="199"/>
        <end position="219"/>
    </location>
</feature>
<dbReference type="Gene3D" id="1.20.1250.20">
    <property type="entry name" value="MFS general substrate transporter like domains"/>
    <property type="match status" value="1"/>
</dbReference>
<dbReference type="Proteomes" id="UP000188320">
    <property type="component" value="Unassembled WGS sequence"/>
</dbReference>
<dbReference type="OrthoDB" id="2985014at2759"/>
<gene>
    <name evidence="7" type="ORF">AX774_g5076</name>
</gene>
<feature type="transmembrane region" description="Helical" evidence="6">
    <location>
        <begin position="40"/>
        <end position="67"/>
    </location>
</feature>
<keyword evidence="4 6" id="KW-1133">Transmembrane helix</keyword>
<protein>
    <submittedName>
        <fullName evidence="7">Putative tartrate transporter</fullName>
    </submittedName>
</protein>
<dbReference type="Pfam" id="PF07690">
    <property type="entry name" value="MFS_1"/>
    <property type="match status" value="1"/>
</dbReference>